<organism evidence="1 2">
    <name type="scientific">Collybiopsis confluens</name>
    <dbReference type="NCBI Taxonomy" id="2823264"/>
    <lineage>
        <taxon>Eukaryota</taxon>
        <taxon>Fungi</taxon>
        <taxon>Dikarya</taxon>
        <taxon>Basidiomycota</taxon>
        <taxon>Agaricomycotina</taxon>
        <taxon>Agaricomycetes</taxon>
        <taxon>Agaricomycetidae</taxon>
        <taxon>Agaricales</taxon>
        <taxon>Marasmiineae</taxon>
        <taxon>Omphalotaceae</taxon>
        <taxon>Collybiopsis</taxon>
    </lineage>
</organism>
<accession>A0A8H5HLR6</accession>
<sequence>MATAVCARDHQPIHLQIVVEYIQKRLPRLRSTSFAIDLALVALSIRAAHLVDAFTPKKDARNTFSSLLHRLRQANSLVAEETEPSVLFIDVVHVYEPTSEQSFFINAPLFLDTSPPHCPVFISADSSPHILTEPPQTLPSLLHDLTNQLIRHSSSPTITIDLPQDLSPASTVPLAAILLEYPVAYCPPATINSEPLLGGVTLDVYQVSLNNVPARSFLNNNSHHVLLKFSCPSHLGSSYPDRLSPELTMVNLRSLFESRMMDHVDLESVISIHHEVQTLDRVAL</sequence>
<gene>
    <name evidence="1" type="ORF">D9757_005504</name>
</gene>
<protein>
    <submittedName>
        <fullName evidence="1">Uncharacterized protein</fullName>
    </submittedName>
</protein>
<keyword evidence="2" id="KW-1185">Reference proteome</keyword>
<dbReference type="InterPro" id="IPR027850">
    <property type="entry name" value="DUF4504"/>
</dbReference>
<dbReference type="OrthoDB" id="3267419at2759"/>
<comment type="caution">
    <text evidence="1">The sequence shown here is derived from an EMBL/GenBank/DDBJ whole genome shotgun (WGS) entry which is preliminary data.</text>
</comment>
<reference evidence="1 2" key="1">
    <citation type="journal article" date="2020" name="ISME J.">
        <title>Uncovering the hidden diversity of litter-decomposition mechanisms in mushroom-forming fungi.</title>
        <authorList>
            <person name="Floudas D."/>
            <person name="Bentzer J."/>
            <person name="Ahren D."/>
            <person name="Johansson T."/>
            <person name="Persson P."/>
            <person name="Tunlid A."/>
        </authorList>
    </citation>
    <scope>NUCLEOTIDE SEQUENCE [LARGE SCALE GENOMIC DNA]</scope>
    <source>
        <strain evidence="1 2">CBS 406.79</strain>
    </source>
</reference>
<dbReference type="PANTHER" id="PTHR31366">
    <property type="entry name" value="UPF0739 PROTEIN C1ORF74"/>
    <property type="match status" value="1"/>
</dbReference>
<dbReference type="PANTHER" id="PTHR31366:SF2">
    <property type="entry name" value="UPF0739 PROTEIN C1ORF74"/>
    <property type="match status" value="1"/>
</dbReference>
<name>A0A8H5HLR6_9AGAR</name>
<evidence type="ECO:0000313" key="2">
    <source>
        <dbReference type="Proteomes" id="UP000518752"/>
    </source>
</evidence>
<dbReference type="EMBL" id="JAACJN010000038">
    <property type="protein sequence ID" value="KAF5385708.1"/>
    <property type="molecule type" value="Genomic_DNA"/>
</dbReference>
<dbReference type="AlphaFoldDB" id="A0A8H5HLR6"/>
<proteinExistence type="predicted"/>
<dbReference type="Proteomes" id="UP000518752">
    <property type="component" value="Unassembled WGS sequence"/>
</dbReference>
<dbReference type="Pfam" id="PF14953">
    <property type="entry name" value="DUF4504"/>
    <property type="match status" value="1"/>
</dbReference>
<evidence type="ECO:0000313" key="1">
    <source>
        <dbReference type="EMBL" id="KAF5385708.1"/>
    </source>
</evidence>